<dbReference type="InterPro" id="IPR001610">
    <property type="entry name" value="PAC"/>
</dbReference>
<dbReference type="Pfam" id="PF01627">
    <property type="entry name" value="Hpt"/>
    <property type="match status" value="1"/>
</dbReference>
<keyword evidence="13" id="KW-0472">Membrane</keyword>
<evidence type="ECO:0000256" key="3">
    <source>
        <dbReference type="ARBA" id="ARBA00012438"/>
    </source>
</evidence>
<dbReference type="InterPro" id="IPR008207">
    <property type="entry name" value="Sig_transdc_His_kin_Hpt_dom"/>
</dbReference>
<dbReference type="Pfam" id="PF02518">
    <property type="entry name" value="HATPase_c"/>
    <property type="match status" value="1"/>
</dbReference>
<dbReference type="SMART" id="SM00091">
    <property type="entry name" value="PAS"/>
    <property type="match status" value="2"/>
</dbReference>
<dbReference type="CDD" id="cd00088">
    <property type="entry name" value="HPT"/>
    <property type="match status" value="1"/>
</dbReference>
<keyword evidence="23" id="KW-1185">Reference proteome</keyword>
<dbReference type="InterPro" id="IPR035965">
    <property type="entry name" value="PAS-like_dom_sf"/>
</dbReference>
<proteinExistence type="predicted"/>
<dbReference type="RefSeq" id="WP_274686824.1">
    <property type="nucleotide sequence ID" value="NZ_JAPMOU010000001.1"/>
</dbReference>
<feature type="domain" description="Histidine kinase" evidence="17">
    <location>
        <begin position="1221"/>
        <end position="1442"/>
    </location>
</feature>
<dbReference type="PANTHER" id="PTHR45339:SF1">
    <property type="entry name" value="HYBRID SIGNAL TRANSDUCTION HISTIDINE KINASE J"/>
    <property type="match status" value="1"/>
</dbReference>
<dbReference type="InterPro" id="IPR029016">
    <property type="entry name" value="GAF-like_dom_sf"/>
</dbReference>
<dbReference type="SUPFAM" id="SSF52172">
    <property type="entry name" value="CheY-like"/>
    <property type="match status" value="2"/>
</dbReference>
<feature type="chain" id="PRO_5045525965" description="histidine kinase" evidence="16">
    <location>
        <begin position="26"/>
        <end position="1950"/>
    </location>
</feature>
<dbReference type="SUPFAM" id="SSF53850">
    <property type="entry name" value="Periplasmic binding protein-like II"/>
    <property type="match status" value="3"/>
</dbReference>
<dbReference type="SMART" id="SM00073">
    <property type="entry name" value="HPT"/>
    <property type="match status" value="1"/>
</dbReference>
<dbReference type="Pfam" id="PF00512">
    <property type="entry name" value="HisKA"/>
    <property type="match status" value="1"/>
</dbReference>
<keyword evidence="6" id="KW-0808">Transferase</keyword>
<dbReference type="InterPro" id="IPR003661">
    <property type="entry name" value="HisK_dim/P_dom"/>
</dbReference>
<dbReference type="Pfam" id="PF08447">
    <property type="entry name" value="PAS_3"/>
    <property type="match status" value="1"/>
</dbReference>
<dbReference type="SMART" id="SM00065">
    <property type="entry name" value="GAF"/>
    <property type="match status" value="1"/>
</dbReference>
<dbReference type="InterPro" id="IPR003018">
    <property type="entry name" value="GAF"/>
</dbReference>
<dbReference type="PROSITE" id="PS50894">
    <property type="entry name" value="HPT"/>
    <property type="match status" value="1"/>
</dbReference>
<evidence type="ECO:0000259" key="19">
    <source>
        <dbReference type="PROSITE" id="PS50112"/>
    </source>
</evidence>
<evidence type="ECO:0000256" key="16">
    <source>
        <dbReference type="SAM" id="SignalP"/>
    </source>
</evidence>
<dbReference type="InterPro" id="IPR000014">
    <property type="entry name" value="PAS"/>
</dbReference>
<dbReference type="Gene3D" id="1.20.120.160">
    <property type="entry name" value="HPT domain"/>
    <property type="match status" value="1"/>
</dbReference>
<dbReference type="PRINTS" id="PR00344">
    <property type="entry name" value="BCTRLSENSOR"/>
</dbReference>
<dbReference type="PROSITE" id="PS50110">
    <property type="entry name" value="RESPONSE_REGULATORY"/>
    <property type="match status" value="2"/>
</dbReference>
<dbReference type="InterPro" id="IPR001789">
    <property type="entry name" value="Sig_transdc_resp-reg_receiver"/>
</dbReference>
<evidence type="ECO:0000256" key="8">
    <source>
        <dbReference type="ARBA" id="ARBA00022741"/>
    </source>
</evidence>
<evidence type="ECO:0000256" key="10">
    <source>
        <dbReference type="ARBA" id="ARBA00022840"/>
    </source>
</evidence>
<evidence type="ECO:0000259" key="18">
    <source>
        <dbReference type="PROSITE" id="PS50110"/>
    </source>
</evidence>
<dbReference type="SMART" id="SM00387">
    <property type="entry name" value="HATPase_c"/>
    <property type="match status" value="1"/>
</dbReference>
<evidence type="ECO:0000256" key="1">
    <source>
        <dbReference type="ARBA" id="ARBA00000085"/>
    </source>
</evidence>
<keyword evidence="12" id="KW-0902">Two-component regulatory system</keyword>
<feature type="domain" description="Response regulatory" evidence="18">
    <location>
        <begin position="1460"/>
        <end position="1582"/>
    </location>
</feature>
<evidence type="ECO:0000313" key="22">
    <source>
        <dbReference type="EMBL" id="MDE1460451.1"/>
    </source>
</evidence>
<feature type="modified residue" description="Phosphohistidine" evidence="14">
    <location>
        <position position="1800"/>
    </location>
</feature>
<evidence type="ECO:0000256" key="13">
    <source>
        <dbReference type="ARBA" id="ARBA00023136"/>
    </source>
</evidence>
<dbReference type="Proteomes" id="UP001528823">
    <property type="component" value="Unassembled WGS sequence"/>
</dbReference>
<evidence type="ECO:0000256" key="15">
    <source>
        <dbReference type="PROSITE-ProRule" id="PRU00169"/>
    </source>
</evidence>
<dbReference type="InterPro" id="IPR005467">
    <property type="entry name" value="His_kinase_dom"/>
</dbReference>
<evidence type="ECO:0000256" key="4">
    <source>
        <dbReference type="ARBA" id="ARBA00022475"/>
    </source>
</evidence>
<dbReference type="CDD" id="cd17546">
    <property type="entry name" value="REC_hyHK_CKI1_RcsC-like"/>
    <property type="match status" value="2"/>
</dbReference>
<dbReference type="PROSITE" id="PS50112">
    <property type="entry name" value="PAS"/>
    <property type="match status" value="2"/>
</dbReference>
<keyword evidence="4" id="KW-1003">Cell membrane</keyword>
<feature type="domain" description="PAS" evidence="19">
    <location>
        <begin position="1081"/>
        <end position="1150"/>
    </location>
</feature>
<dbReference type="NCBIfam" id="TIGR00229">
    <property type="entry name" value="sensory_box"/>
    <property type="match status" value="2"/>
</dbReference>
<dbReference type="EMBL" id="JAPMOU010000001">
    <property type="protein sequence ID" value="MDE1460451.1"/>
    <property type="molecule type" value="Genomic_DNA"/>
</dbReference>
<dbReference type="InterPro" id="IPR011006">
    <property type="entry name" value="CheY-like_superfamily"/>
</dbReference>
<keyword evidence="7" id="KW-0812">Transmembrane</keyword>
<dbReference type="Gene3D" id="3.40.190.10">
    <property type="entry name" value="Periplasmic binding protein-like II"/>
    <property type="match status" value="6"/>
</dbReference>
<dbReference type="CDD" id="cd00130">
    <property type="entry name" value="PAS"/>
    <property type="match status" value="2"/>
</dbReference>
<dbReference type="SUPFAM" id="SSF47226">
    <property type="entry name" value="Histidine-containing phosphotransfer domain, HPT domain"/>
    <property type="match status" value="1"/>
</dbReference>
<keyword evidence="10" id="KW-0067">ATP-binding</keyword>
<comment type="catalytic activity">
    <reaction evidence="1">
        <text>ATP + protein L-histidine = ADP + protein N-phospho-L-histidine.</text>
        <dbReference type="EC" id="2.7.13.3"/>
    </reaction>
</comment>
<keyword evidence="8" id="KW-0547">Nucleotide-binding</keyword>
<evidence type="ECO:0000259" key="21">
    <source>
        <dbReference type="PROSITE" id="PS50894"/>
    </source>
</evidence>
<feature type="domain" description="Response regulatory" evidence="18">
    <location>
        <begin position="1608"/>
        <end position="1724"/>
    </location>
</feature>
<evidence type="ECO:0000259" key="17">
    <source>
        <dbReference type="PROSITE" id="PS50109"/>
    </source>
</evidence>
<keyword evidence="9" id="KW-0418">Kinase</keyword>
<dbReference type="SUPFAM" id="SSF55781">
    <property type="entry name" value="GAF domain-like"/>
    <property type="match status" value="1"/>
</dbReference>
<dbReference type="SUPFAM" id="SSF55785">
    <property type="entry name" value="PYP-like sensor domain (PAS domain)"/>
    <property type="match status" value="2"/>
</dbReference>
<keyword evidence="5 15" id="KW-0597">Phosphoprotein</keyword>
<accession>A0ABT5U255</accession>
<dbReference type="Pfam" id="PF13426">
    <property type="entry name" value="PAS_9"/>
    <property type="match status" value="1"/>
</dbReference>
<dbReference type="InterPro" id="IPR013655">
    <property type="entry name" value="PAS_fold_3"/>
</dbReference>
<evidence type="ECO:0000259" key="20">
    <source>
        <dbReference type="PROSITE" id="PS50113"/>
    </source>
</evidence>
<evidence type="ECO:0000256" key="14">
    <source>
        <dbReference type="PROSITE-ProRule" id="PRU00110"/>
    </source>
</evidence>
<feature type="domain" description="HPt" evidence="21">
    <location>
        <begin position="1761"/>
        <end position="1872"/>
    </location>
</feature>
<sequence>MKQFTFFLLFPLWLVITTFCSSLQAEQGEQVGNQPQDTITVAYSLGQEPYQFTNEQGKADGFVIDLWRRWADQANVQVRFLGAPAIVAAEMVARGHADIHAGLLTKELKAINLKGVTPVGKSSIYFFYHRNVLGVKSLQDLAGFKIGIVSGSDTAEEITSRLKDASLVRYQNNIAMLKAAQAGEIRVFVGSGPTLRFLMAKQGISREYNYQAEQPLYHRTLYAAVNPDNESIEALIREGMQEISAADRKAIENKWLEQTQSYTSGALIVAIDTDFPPLSFLNAKGRPAGLFVDLWRLWAKKNGKQVRFKATEWQETLESVQDGEVDIHSGLSETIARKEWLEFSQPFYEMSSVLFYDASGEPIRSKEQLAGRRLGVVRGTSHQVYIDKHWSDARVITFENNESLIRALQVKQIDAFIAERVSINILLNRLGLVGEIKASTQFTFREKFHAGVLKGRRDLLNDINKGLSLITHEQFREMEARWLADPKTRYFSDKAVPLKLTEEEKQWLADHPIITFTGDPKYPPIEFLDEDSKYRGIAAEYIEIIEKRLGITMKYVPSANWEAAKEKLRRREVDMLSVIAWDEDHAKRYAFTQPYLKIPTDIIARSTDDSIKSIKDLAGKKVATLPDFEPTEFIKSRYPEIEFINVPDFVSGIKQVSLGQLDAMIVNRATLSYSIDRTKITNLRNVAEVGYNYDYRMATHRHWEVFSTILNKVLSSIPTKEKNEIEGKWISIQPRVWKPTKEFIIGVVITLAIILLIIYWNWRLSREIDERHKAEKALRMRAQMDRMISNITRQFMDRELDEAIQYTIRVIGEFMGADRSYVLNYDTDYKRASITHNWHIKSMPDYTEQQQQMLTEHFRALDSRPLKGEVCQWSLGSFGVHEPSSVRHYLESLNIRSVIHVPMLLSGRVVGSIAQVTVDQDKTWTSEEVALLWRAGELIAIGRARKDAEDALRISEERYQLAMDAATDGLWDWNIPAGKIYFSPRFAIMLGYQPDTIKGTKEAWEDLIHPDDKAQTTAFLDHMFATQNDSFECTYRVRRQEGSYSTVQTRGKVVKRNHKNEPLRAVGTHVDITEELTRRQELSLARFSLDNSADDILWVRQDGSHRYVNMALCRSLGYEQEELLNKKVTNIDPELNQRAWESLWNVLTRGKPRTFETLRRRKDNSVYPVEVTANFMEYDGEGYVFMSSRDITDRKHAEEALRQAKETADQANLAKSEFLANMSHEIRTPMNAIIGMSHLALQTELSKKQYDYISKIKSSSHALLGIINDILDFSKIEAGKMDMESINFDIEEVFDNLSSMMGVKAEEKNLKVVYQIEPDVPRQLIGDPLRLGQVLINLTHNAIKFTRKGQVTVSAKVRSKGDEEVELVFTVKDSGIGISEDHLTRLFDSFSQVDGSTTRKFGGTGLGLAICKKLVAMMGGDIKVVSEVGHGSEFVFTAKLGIHRSEDQLKRLSEELQGVRVLIVDDNETSQTVLTDMLETFSLRPQAVSSATEAYELIKQANQMPGDCFELVLMDWRMPDTDGIDASIHIKQMEGLYKIPAIVMVTAYGREEIMQQAQGAVDGFLIKPVSPSVLLETVLRTCDRWYRARVLKGSQQLTQIAPQLAGAKVLLAEDNEINQQVAQELLLALGLNVVIVNNGREAVDRIQQDNFQLVFMDIQMPEMDGFQATEKIRSMPQFDKLPIVAMTAHAMRRDREKCLAAGMNDHIAKPLNPDELSVMIARWLKAKPIISNKRVNQPQLEWPEQLASIDLTAGLSRVMQNQVLYCKLLRDFINQQPANLQSLGQSLTNRDWEQALYQAHTMKGVAGNIGANELQDSCLALEKLIKAEQFEQAEQAFNQLEACSQMLSEELSQLPGVISEDTDDTTTDIQAAVGAEVTSEHNSSDASAADELGQLKNMLASGDTEVMAVWQKLMPQLTNALDPKLLGQIGEKIDNFDFDEALHLVEENIP</sequence>
<dbReference type="InterPro" id="IPR036097">
    <property type="entry name" value="HisK_dim/P_sf"/>
</dbReference>
<gene>
    <name evidence="22" type="ORF">ORQ98_00590</name>
</gene>
<evidence type="ECO:0000256" key="9">
    <source>
        <dbReference type="ARBA" id="ARBA00022777"/>
    </source>
</evidence>
<protein>
    <recommendedName>
        <fullName evidence="3">histidine kinase</fullName>
        <ecNumber evidence="3">2.7.13.3</ecNumber>
    </recommendedName>
</protein>
<evidence type="ECO:0000256" key="2">
    <source>
        <dbReference type="ARBA" id="ARBA00004651"/>
    </source>
</evidence>
<name>A0ABT5U255_9GAMM</name>
<dbReference type="Gene3D" id="1.10.287.130">
    <property type="match status" value="1"/>
</dbReference>
<feature type="modified residue" description="4-aspartylphosphate" evidence="15">
    <location>
        <position position="1515"/>
    </location>
</feature>
<feature type="domain" description="PAS" evidence="19">
    <location>
        <begin position="955"/>
        <end position="1027"/>
    </location>
</feature>
<dbReference type="InterPro" id="IPR000700">
    <property type="entry name" value="PAS-assoc_C"/>
</dbReference>
<dbReference type="EC" id="2.7.13.3" evidence="3"/>
<evidence type="ECO:0000256" key="6">
    <source>
        <dbReference type="ARBA" id="ARBA00022679"/>
    </source>
</evidence>
<dbReference type="Gene3D" id="3.30.450.20">
    <property type="entry name" value="PAS domain"/>
    <property type="match status" value="2"/>
</dbReference>
<keyword evidence="11" id="KW-1133">Transmembrane helix</keyword>
<dbReference type="CDD" id="cd16922">
    <property type="entry name" value="HATPase_EvgS-ArcB-TorS-like"/>
    <property type="match status" value="1"/>
</dbReference>
<evidence type="ECO:0000256" key="12">
    <source>
        <dbReference type="ARBA" id="ARBA00023012"/>
    </source>
</evidence>
<dbReference type="SMART" id="SM00448">
    <property type="entry name" value="REC"/>
    <property type="match status" value="2"/>
</dbReference>
<dbReference type="PROSITE" id="PS50109">
    <property type="entry name" value="HIS_KIN"/>
    <property type="match status" value="1"/>
</dbReference>
<dbReference type="Gene3D" id="3.30.450.40">
    <property type="match status" value="1"/>
</dbReference>
<dbReference type="Gene3D" id="3.40.50.2300">
    <property type="match status" value="2"/>
</dbReference>
<evidence type="ECO:0000256" key="5">
    <source>
        <dbReference type="ARBA" id="ARBA00022553"/>
    </source>
</evidence>
<dbReference type="Gene3D" id="3.30.565.10">
    <property type="entry name" value="Histidine kinase-like ATPase, C-terminal domain"/>
    <property type="match status" value="1"/>
</dbReference>
<dbReference type="InterPro" id="IPR003594">
    <property type="entry name" value="HATPase_dom"/>
</dbReference>
<evidence type="ECO:0000256" key="7">
    <source>
        <dbReference type="ARBA" id="ARBA00022692"/>
    </source>
</evidence>
<dbReference type="PROSITE" id="PS50113">
    <property type="entry name" value="PAC"/>
    <property type="match status" value="1"/>
</dbReference>
<reference evidence="22 23" key="1">
    <citation type="submission" date="2022-11" db="EMBL/GenBank/DDBJ databases">
        <title>Spartinivicinus poritis sp. nov., isolated from scleractinian coral Porites lutea.</title>
        <authorList>
            <person name="Zhang G."/>
            <person name="Cai L."/>
            <person name="Wei Q."/>
        </authorList>
    </citation>
    <scope>NUCLEOTIDE SEQUENCE [LARGE SCALE GENOMIC DNA]</scope>
    <source>
        <strain evidence="22 23">A2-2</strain>
    </source>
</reference>
<evidence type="ECO:0000256" key="11">
    <source>
        <dbReference type="ARBA" id="ARBA00022989"/>
    </source>
</evidence>
<dbReference type="Pfam" id="PF00072">
    <property type="entry name" value="Response_reg"/>
    <property type="match status" value="2"/>
</dbReference>
<dbReference type="InterPro" id="IPR004358">
    <property type="entry name" value="Sig_transdc_His_kin-like_C"/>
</dbReference>
<comment type="subcellular location">
    <subcellularLocation>
        <location evidence="2">Cell membrane</location>
        <topology evidence="2">Multi-pass membrane protein</topology>
    </subcellularLocation>
</comment>
<dbReference type="SMART" id="SM00388">
    <property type="entry name" value="HisKA"/>
    <property type="match status" value="1"/>
</dbReference>
<dbReference type="InterPro" id="IPR036641">
    <property type="entry name" value="HPT_dom_sf"/>
</dbReference>
<dbReference type="SUPFAM" id="SSF55874">
    <property type="entry name" value="ATPase domain of HSP90 chaperone/DNA topoisomerase II/histidine kinase"/>
    <property type="match status" value="1"/>
</dbReference>
<organism evidence="22 23">
    <name type="scientific">Spartinivicinus poritis</name>
    <dbReference type="NCBI Taxonomy" id="2994640"/>
    <lineage>
        <taxon>Bacteria</taxon>
        <taxon>Pseudomonadati</taxon>
        <taxon>Pseudomonadota</taxon>
        <taxon>Gammaproteobacteria</taxon>
        <taxon>Oceanospirillales</taxon>
        <taxon>Zooshikellaceae</taxon>
        <taxon>Spartinivicinus</taxon>
    </lineage>
</organism>
<dbReference type="SUPFAM" id="SSF47384">
    <property type="entry name" value="Homodimeric domain of signal transducing histidine kinase"/>
    <property type="match status" value="1"/>
</dbReference>
<dbReference type="PANTHER" id="PTHR45339">
    <property type="entry name" value="HYBRID SIGNAL TRANSDUCTION HISTIDINE KINASE J"/>
    <property type="match status" value="1"/>
</dbReference>
<evidence type="ECO:0000313" key="23">
    <source>
        <dbReference type="Proteomes" id="UP001528823"/>
    </source>
</evidence>
<keyword evidence="16" id="KW-0732">Signal</keyword>
<dbReference type="SMART" id="SM00062">
    <property type="entry name" value="PBPb"/>
    <property type="match status" value="3"/>
</dbReference>
<feature type="modified residue" description="4-aspartylphosphate" evidence="15">
    <location>
        <position position="1657"/>
    </location>
</feature>
<dbReference type="InterPro" id="IPR036890">
    <property type="entry name" value="HATPase_C_sf"/>
</dbReference>
<dbReference type="CDD" id="cd00082">
    <property type="entry name" value="HisKA"/>
    <property type="match status" value="1"/>
</dbReference>
<dbReference type="InterPro" id="IPR001638">
    <property type="entry name" value="Solute-binding_3/MltF_N"/>
</dbReference>
<feature type="signal peptide" evidence="16">
    <location>
        <begin position="1"/>
        <end position="25"/>
    </location>
</feature>
<feature type="domain" description="PAC" evidence="20">
    <location>
        <begin position="1153"/>
        <end position="1203"/>
    </location>
</feature>
<dbReference type="CDD" id="cd01007">
    <property type="entry name" value="PBP2_BvgS_HisK_like"/>
    <property type="match status" value="1"/>
</dbReference>
<dbReference type="Pfam" id="PF00497">
    <property type="entry name" value="SBP_bac_3"/>
    <property type="match status" value="3"/>
</dbReference>
<comment type="caution">
    <text evidence="22">The sequence shown here is derived from an EMBL/GenBank/DDBJ whole genome shotgun (WGS) entry which is preliminary data.</text>
</comment>
<dbReference type="SMART" id="SM00086">
    <property type="entry name" value="PAC"/>
    <property type="match status" value="2"/>
</dbReference>
<dbReference type="Pfam" id="PF01590">
    <property type="entry name" value="GAF"/>
    <property type="match status" value="1"/>
</dbReference>